<dbReference type="RefSeq" id="WP_193664469.1">
    <property type="nucleotide sequence ID" value="NZ_BAAAMM010000002.1"/>
</dbReference>
<evidence type="ECO:0000256" key="1">
    <source>
        <dbReference type="SAM" id="Phobius"/>
    </source>
</evidence>
<gene>
    <name evidence="3" type="ORF">V6R90_05265</name>
</gene>
<sequence length="71" mass="7686">MVIGLGIVLIVVGLVFVLDVITLDLANVEDTTLGWILLAAGVLAIVVSLIVNQQRTRSVHVTERRDTLPPR</sequence>
<feature type="transmembrane region" description="Helical" evidence="1">
    <location>
        <begin position="7"/>
        <end position="26"/>
    </location>
</feature>
<dbReference type="EMBL" id="JBEGDP010000003">
    <property type="protein sequence ID" value="MEQ7846681.1"/>
    <property type="molecule type" value="Genomic_DNA"/>
</dbReference>
<evidence type="ECO:0000259" key="2">
    <source>
        <dbReference type="Pfam" id="PF20059"/>
    </source>
</evidence>
<dbReference type="Pfam" id="PF20059">
    <property type="entry name" value="DUF6458"/>
    <property type="match status" value="1"/>
</dbReference>
<dbReference type="InterPro" id="IPR045597">
    <property type="entry name" value="DUF6458"/>
</dbReference>
<dbReference type="Proteomes" id="UP001482520">
    <property type="component" value="Unassembled WGS sequence"/>
</dbReference>
<feature type="domain" description="DUF6458" evidence="2">
    <location>
        <begin position="1"/>
        <end position="66"/>
    </location>
</feature>
<keyword evidence="1" id="KW-0472">Membrane</keyword>
<accession>A0ABV1NVZ8</accession>
<reference evidence="3 4" key="1">
    <citation type="submission" date="2024-02" db="EMBL/GenBank/DDBJ databases">
        <title>Full genome sequence of Nocardioides kribbensis.</title>
        <authorList>
            <person name="Poletto B.L."/>
            <person name="Silva G."/>
            <person name="Galante D."/>
            <person name="Campos K.R."/>
            <person name="Santos M.B.N."/>
            <person name="Sacchi C.T."/>
        </authorList>
    </citation>
    <scope>NUCLEOTIDE SEQUENCE [LARGE SCALE GENOMIC DNA]</scope>
    <source>
        <strain evidence="3 4">O4R</strain>
    </source>
</reference>
<name>A0ABV1NVZ8_9ACTN</name>
<keyword evidence="1" id="KW-1133">Transmembrane helix</keyword>
<protein>
    <submittedName>
        <fullName evidence="3">DUF6458 family protein</fullName>
    </submittedName>
</protein>
<comment type="caution">
    <text evidence="3">The sequence shown here is derived from an EMBL/GenBank/DDBJ whole genome shotgun (WGS) entry which is preliminary data.</text>
</comment>
<evidence type="ECO:0000313" key="3">
    <source>
        <dbReference type="EMBL" id="MEQ7846681.1"/>
    </source>
</evidence>
<feature type="transmembrane region" description="Helical" evidence="1">
    <location>
        <begin position="32"/>
        <end position="51"/>
    </location>
</feature>
<proteinExistence type="predicted"/>
<evidence type="ECO:0000313" key="4">
    <source>
        <dbReference type="Proteomes" id="UP001482520"/>
    </source>
</evidence>
<keyword evidence="1" id="KW-0812">Transmembrane</keyword>
<keyword evidence="4" id="KW-1185">Reference proteome</keyword>
<organism evidence="3 4">
    <name type="scientific">Nocardioides kribbensis</name>
    <dbReference type="NCBI Taxonomy" id="305517"/>
    <lineage>
        <taxon>Bacteria</taxon>
        <taxon>Bacillati</taxon>
        <taxon>Actinomycetota</taxon>
        <taxon>Actinomycetes</taxon>
        <taxon>Propionibacteriales</taxon>
        <taxon>Nocardioidaceae</taxon>
        <taxon>Nocardioides</taxon>
    </lineage>
</organism>